<dbReference type="InterPro" id="IPR017871">
    <property type="entry name" value="ABC_transporter-like_CS"/>
</dbReference>
<keyword evidence="2" id="KW-0813">Transport</keyword>
<accession>X0RCV8</accession>
<dbReference type="PANTHER" id="PTHR43820">
    <property type="entry name" value="HIGH-AFFINITY BRANCHED-CHAIN AMINO ACID TRANSPORT ATP-BINDING PROTEIN LIVF"/>
    <property type="match status" value="1"/>
</dbReference>
<dbReference type="SMART" id="SM00382">
    <property type="entry name" value="AAA"/>
    <property type="match status" value="1"/>
</dbReference>
<dbReference type="AlphaFoldDB" id="X0RCV8"/>
<proteinExistence type="inferred from homology"/>
<dbReference type="InterPro" id="IPR052156">
    <property type="entry name" value="BCAA_Transport_ATP-bd_LivF"/>
</dbReference>
<dbReference type="CDD" id="cd03224">
    <property type="entry name" value="ABC_TM1139_LivF_branched"/>
    <property type="match status" value="1"/>
</dbReference>
<evidence type="ECO:0000256" key="3">
    <source>
        <dbReference type="ARBA" id="ARBA00022741"/>
    </source>
</evidence>
<organism evidence="7 8">
    <name type="scientific">Rhodococcus wratislaviensis NBRC 100605</name>
    <dbReference type="NCBI Taxonomy" id="1219028"/>
    <lineage>
        <taxon>Bacteria</taxon>
        <taxon>Bacillati</taxon>
        <taxon>Actinomycetota</taxon>
        <taxon>Actinomycetes</taxon>
        <taxon>Mycobacteriales</taxon>
        <taxon>Nocardiaceae</taxon>
        <taxon>Rhodococcus</taxon>
    </lineage>
</organism>
<keyword evidence="4 7" id="KW-0067">ATP-binding</keyword>
<dbReference type="Proteomes" id="UP000019491">
    <property type="component" value="Unassembled WGS sequence"/>
</dbReference>
<evidence type="ECO:0000256" key="4">
    <source>
        <dbReference type="ARBA" id="ARBA00022840"/>
    </source>
</evidence>
<dbReference type="Pfam" id="PF00005">
    <property type="entry name" value="ABC_tran"/>
    <property type="match status" value="1"/>
</dbReference>
<dbReference type="GO" id="GO:0005524">
    <property type="term" value="F:ATP binding"/>
    <property type="evidence" value="ECO:0007669"/>
    <property type="project" value="UniProtKB-KW"/>
</dbReference>
<comment type="caution">
    <text evidence="7">The sequence shown here is derived from an EMBL/GenBank/DDBJ whole genome shotgun (WGS) entry which is preliminary data.</text>
</comment>
<evidence type="ECO:0000256" key="1">
    <source>
        <dbReference type="ARBA" id="ARBA00005417"/>
    </source>
</evidence>
<dbReference type="GO" id="GO:0016887">
    <property type="term" value="F:ATP hydrolysis activity"/>
    <property type="evidence" value="ECO:0007669"/>
    <property type="project" value="InterPro"/>
</dbReference>
<evidence type="ECO:0000313" key="7">
    <source>
        <dbReference type="EMBL" id="GAF48880.1"/>
    </source>
</evidence>
<dbReference type="EMBL" id="BAWF01000062">
    <property type="protein sequence ID" value="GAF48880.1"/>
    <property type="molecule type" value="Genomic_DNA"/>
</dbReference>
<dbReference type="PROSITE" id="PS00211">
    <property type="entry name" value="ABC_TRANSPORTER_1"/>
    <property type="match status" value="1"/>
</dbReference>
<dbReference type="Gene3D" id="3.40.50.300">
    <property type="entry name" value="P-loop containing nucleotide triphosphate hydrolases"/>
    <property type="match status" value="1"/>
</dbReference>
<evidence type="ECO:0000259" key="6">
    <source>
        <dbReference type="PROSITE" id="PS50893"/>
    </source>
</evidence>
<dbReference type="GO" id="GO:0015807">
    <property type="term" value="P:L-amino acid transport"/>
    <property type="evidence" value="ECO:0007669"/>
    <property type="project" value="TreeGrafter"/>
</dbReference>
<dbReference type="InterPro" id="IPR003439">
    <property type="entry name" value="ABC_transporter-like_ATP-bd"/>
</dbReference>
<evidence type="ECO:0000256" key="5">
    <source>
        <dbReference type="ARBA" id="ARBA00022970"/>
    </source>
</evidence>
<gene>
    <name evidence="7" type="ORF">RW1_062_00040</name>
</gene>
<sequence length="229" mass="24152">MTNTVLTADRLCAGHGGTRVVHDLDLHVDSGEIVALIGPNGAGKTTTLMTLAGVVASQSGSVAIGGVVMTSPLHIRARRGLAVVTQERSVFMGLSVRDNLRLGSGPPEDALELFPELEALQGRKAGVLSGGEQQMLTMGRALASKPKVLLVDELSIGLAPQVVSRLLDALTVAASTGVGILLVEQKLDQALAVSNRAYLMRRGHIEFEAPSADLRTRTEDVHRMYLSNS</sequence>
<dbReference type="GO" id="GO:0015658">
    <property type="term" value="F:branched-chain amino acid transmembrane transporter activity"/>
    <property type="evidence" value="ECO:0007669"/>
    <property type="project" value="TreeGrafter"/>
</dbReference>
<feature type="domain" description="ABC transporter" evidence="6">
    <location>
        <begin position="5"/>
        <end position="227"/>
    </location>
</feature>
<comment type="similarity">
    <text evidence="1">Belongs to the ABC transporter superfamily.</text>
</comment>
<dbReference type="InterPro" id="IPR003593">
    <property type="entry name" value="AAA+_ATPase"/>
</dbReference>
<dbReference type="RefSeq" id="WP_037239854.1">
    <property type="nucleotide sequence ID" value="NZ_BAWF01000062.1"/>
</dbReference>
<evidence type="ECO:0000256" key="2">
    <source>
        <dbReference type="ARBA" id="ARBA00022448"/>
    </source>
</evidence>
<dbReference type="InterPro" id="IPR027417">
    <property type="entry name" value="P-loop_NTPase"/>
</dbReference>
<keyword evidence="5" id="KW-0029">Amino-acid transport</keyword>
<dbReference type="PANTHER" id="PTHR43820:SF4">
    <property type="entry name" value="HIGH-AFFINITY BRANCHED-CHAIN AMINO ACID TRANSPORT ATP-BINDING PROTEIN LIVF"/>
    <property type="match status" value="1"/>
</dbReference>
<keyword evidence="3" id="KW-0547">Nucleotide-binding</keyword>
<dbReference type="SUPFAM" id="SSF52540">
    <property type="entry name" value="P-loop containing nucleoside triphosphate hydrolases"/>
    <property type="match status" value="1"/>
</dbReference>
<name>X0RCV8_RHOWR</name>
<evidence type="ECO:0000313" key="8">
    <source>
        <dbReference type="Proteomes" id="UP000019491"/>
    </source>
</evidence>
<dbReference type="PROSITE" id="PS50893">
    <property type="entry name" value="ABC_TRANSPORTER_2"/>
    <property type="match status" value="1"/>
</dbReference>
<reference evidence="7 8" key="1">
    <citation type="submission" date="2014-02" db="EMBL/GenBank/DDBJ databases">
        <title>Whole genome shotgun sequence of Rhodococcus wratislaviensis NBRC 100605.</title>
        <authorList>
            <person name="Hosoyama A."/>
            <person name="Tsuchikane K."/>
            <person name="Yoshida I."/>
            <person name="Ohji S."/>
            <person name="Ichikawa N."/>
            <person name="Yamazoe A."/>
            <person name="Fujita N."/>
        </authorList>
    </citation>
    <scope>NUCLEOTIDE SEQUENCE [LARGE SCALE GENOMIC DNA]</scope>
    <source>
        <strain evidence="7 8">NBRC 100605</strain>
    </source>
</reference>
<keyword evidence="8" id="KW-1185">Reference proteome</keyword>
<protein>
    <submittedName>
        <fullName evidence="7">Putative ABC transporter ATP-binding protein</fullName>
    </submittedName>
</protein>